<keyword evidence="2" id="KW-1185">Reference proteome</keyword>
<proteinExistence type="predicted"/>
<sequence>MSARLFEVKLKVSNKQPSLNRSKGNDIASTVRKKLRAAKPFRGKSANLSLSSHKCYTYNSLCTIHHASGTQAVTAPGLAGGHLTPSTLRSGR</sequence>
<gene>
    <name evidence="1" type="ORF">ElyMa_004045200</name>
</gene>
<evidence type="ECO:0000313" key="1">
    <source>
        <dbReference type="EMBL" id="GFR80402.1"/>
    </source>
</evidence>
<evidence type="ECO:0000313" key="2">
    <source>
        <dbReference type="Proteomes" id="UP000762676"/>
    </source>
</evidence>
<dbReference type="Proteomes" id="UP000762676">
    <property type="component" value="Unassembled WGS sequence"/>
</dbReference>
<comment type="caution">
    <text evidence="1">The sequence shown here is derived from an EMBL/GenBank/DDBJ whole genome shotgun (WGS) entry which is preliminary data.</text>
</comment>
<evidence type="ECO:0008006" key="3">
    <source>
        <dbReference type="Google" id="ProtNLM"/>
    </source>
</evidence>
<accession>A0AAV4G4I6</accession>
<protein>
    <recommendedName>
        <fullName evidence="3">60S ribosomal protein L38</fullName>
    </recommendedName>
</protein>
<name>A0AAV4G4I6_9GAST</name>
<reference evidence="1 2" key="1">
    <citation type="journal article" date="2021" name="Elife">
        <title>Chloroplast acquisition without the gene transfer in kleptoplastic sea slugs, Plakobranchus ocellatus.</title>
        <authorList>
            <person name="Maeda T."/>
            <person name="Takahashi S."/>
            <person name="Yoshida T."/>
            <person name="Shimamura S."/>
            <person name="Takaki Y."/>
            <person name="Nagai Y."/>
            <person name="Toyoda A."/>
            <person name="Suzuki Y."/>
            <person name="Arimoto A."/>
            <person name="Ishii H."/>
            <person name="Satoh N."/>
            <person name="Nishiyama T."/>
            <person name="Hasebe M."/>
            <person name="Maruyama T."/>
            <person name="Minagawa J."/>
            <person name="Obokata J."/>
            <person name="Shigenobu S."/>
        </authorList>
    </citation>
    <scope>NUCLEOTIDE SEQUENCE [LARGE SCALE GENOMIC DNA]</scope>
</reference>
<dbReference type="AlphaFoldDB" id="A0AAV4G4I6"/>
<organism evidence="1 2">
    <name type="scientific">Elysia marginata</name>
    <dbReference type="NCBI Taxonomy" id="1093978"/>
    <lineage>
        <taxon>Eukaryota</taxon>
        <taxon>Metazoa</taxon>
        <taxon>Spiralia</taxon>
        <taxon>Lophotrochozoa</taxon>
        <taxon>Mollusca</taxon>
        <taxon>Gastropoda</taxon>
        <taxon>Heterobranchia</taxon>
        <taxon>Euthyneura</taxon>
        <taxon>Panpulmonata</taxon>
        <taxon>Sacoglossa</taxon>
        <taxon>Placobranchoidea</taxon>
        <taxon>Plakobranchidae</taxon>
        <taxon>Elysia</taxon>
    </lineage>
</organism>
<dbReference type="EMBL" id="BMAT01008214">
    <property type="protein sequence ID" value="GFR80402.1"/>
    <property type="molecule type" value="Genomic_DNA"/>
</dbReference>